<feature type="compositionally biased region" description="Basic and acidic residues" evidence="1">
    <location>
        <begin position="60"/>
        <end position="69"/>
    </location>
</feature>
<evidence type="ECO:0000313" key="2">
    <source>
        <dbReference type="EMBL" id="KRZ55396.1"/>
    </source>
</evidence>
<evidence type="ECO:0000313" key="3">
    <source>
        <dbReference type="Proteomes" id="UP000054721"/>
    </source>
</evidence>
<protein>
    <submittedName>
        <fullName evidence="2">Uncharacterized protein</fullName>
    </submittedName>
</protein>
<feature type="non-terminal residue" evidence="2">
    <location>
        <position position="1"/>
    </location>
</feature>
<keyword evidence="3" id="KW-1185">Reference proteome</keyword>
<feature type="region of interest" description="Disordered" evidence="1">
    <location>
        <begin position="53"/>
        <end position="81"/>
    </location>
</feature>
<dbReference type="Proteomes" id="UP000054721">
    <property type="component" value="Unassembled WGS sequence"/>
</dbReference>
<sequence>MMDESKKAKKMPWSAEDQLRKMISARGKQHKERNAAASARHLVKAWSWNAVAADPNPRNTAKEYEEKKRPTNHFPPDENTSIQSHQISTIHFNIDQQLDQQVKKMYPTNMLINSFIISSLILF</sequence>
<name>A0A0V1L771_9BILA</name>
<accession>A0A0V1L771</accession>
<organism evidence="2 3">
    <name type="scientific">Trichinella nativa</name>
    <dbReference type="NCBI Taxonomy" id="6335"/>
    <lineage>
        <taxon>Eukaryota</taxon>
        <taxon>Metazoa</taxon>
        <taxon>Ecdysozoa</taxon>
        <taxon>Nematoda</taxon>
        <taxon>Enoplea</taxon>
        <taxon>Dorylaimia</taxon>
        <taxon>Trichinellida</taxon>
        <taxon>Trichinellidae</taxon>
        <taxon>Trichinella</taxon>
    </lineage>
</organism>
<proteinExistence type="predicted"/>
<dbReference type="OrthoDB" id="5421607at2759"/>
<evidence type="ECO:0000256" key="1">
    <source>
        <dbReference type="SAM" id="MobiDB-lite"/>
    </source>
</evidence>
<gene>
    <name evidence="2" type="ORF">T02_13608</name>
</gene>
<reference evidence="2 3" key="1">
    <citation type="submission" date="2015-05" db="EMBL/GenBank/DDBJ databases">
        <title>Evolution of Trichinella species and genotypes.</title>
        <authorList>
            <person name="Korhonen P.K."/>
            <person name="Edoardo P."/>
            <person name="Giuseppe L.R."/>
            <person name="Gasser R.B."/>
        </authorList>
    </citation>
    <scope>NUCLEOTIDE SEQUENCE [LARGE SCALE GENOMIC DNA]</scope>
    <source>
        <strain evidence="2">ISS10</strain>
    </source>
</reference>
<dbReference type="AlphaFoldDB" id="A0A0V1L771"/>
<dbReference type="EMBL" id="JYDW01000116">
    <property type="protein sequence ID" value="KRZ55396.1"/>
    <property type="molecule type" value="Genomic_DNA"/>
</dbReference>
<comment type="caution">
    <text evidence="2">The sequence shown here is derived from an EMBL/GenBank/DDBJ whole genome shotgun (WGS) entry which is preliminary data.</text>
</comment>